<dbReference type="KEGG" id="cra:CTO_0808"/>
<dbReference type="PANTHER" id="PTHR11061">
    <property type="entry name" value="RNA M5U METHYLTRANSFERASE"/>
    <property type="match status" value="1"/>
</dbReference>
<dbReference type="GO" id="GO:0070475">
    <property type="term" value="P:rRNA base methylation"/>
    <property type="evidence" value="ECO:0007669"/>
    <property type="project" value="TreeGrafter"/>
</dbReference>
<keyword evidence="2 4" id="KW-0808">Transferase</keyword>
<dbReference type="Proteomes" id="UP000009287">
    <property type="component" value="Chromosome"/>
</dbReference>
<accession>G4NNT9</accession>
<dbReference type="PROSITE" id="PS01230">
    <property type="entry name" value="TRMA_1"/>
    <property type="match status" value="1"/>
</dbReference>
<feature type="binding site" evidence="4">
    <location>
        <position position="263"/>
    </location>
    <ligand>
        <name>S-adenosyl-L-methionine</name>
        <dbReference type="ChEBI" id="CHEBI:59789"/>
    </ligand>
</feature>
<dbReference type="CDD" id="cd02440">
    <property type="entry name" value="AdoMet_MTases"/>
    <property type="match status" value="1"/>
</dbReference>
<dbReference type="InterPro" id="IPR010280">
    <property type="entry name" value="U5_MeTrfase_fam"/>
</dbReference>
<proteinExistence type="inferred from homology"/>
<feature type="active site" description="Nucleophile" evidence="4">
    <location>
        <position position="386"/>
    </location>
</feature>
<dbReference type="PROSITE" id="PS51687">
    <property type="entry name" value="SAM_MT_RNA_M5U"/>
    <property type="match status" value="1"/>
</dbReference>
<dbReference type="InterPro" id="IPR029063">
    <property type="entry name" value="SAM-dependent_MTases_sf"/>
</dbReference>
<dbReference type="InterPro" id="IPR030390">
    <property type="entry name" value="MeTrfase_TrmA_AS"/>
</dbReference>
<name>G4NNT9_CHLT4</name>
<feature type="binding site" evidence="4">
    <location>
        <position position="359"/>
    </location>
    <ligand>
        <name>S-adenosyl-L-methionine</name>
        <dbReference type="ChEBI" id="CHEBI:59789"/>
    </ligand>
</feature>
<organism evidence="6 7">
    <name type="scientific">Chlamydia trachomatis serovar A (strain A2497)</name>
    <dbReference type="NCBI Taxonomy" id="580047"/>
    <lineage>
        <taxon>Bacteria</taxon>
        <taxon>Pseudomonadati</taxon>
        <taxon>Chlamydiota</taxon>
        <taxon>Chlamydiia</taxon>
        <taxon>Chlamydiales</taxon>
        <taxon>Chlamydiaceae</taxon>
        <taxon>Chlamydia/Chlamydophila group</taxon>
        <taxon>Chlamydia</taxon>
    </lineage>
</organism>
<dbReference type="PANTHER" id="PTHR11061:SF30">
    <property type="entry name" value="TRNA (URACIL(54)-C(5))-METHYLTRANSFERASE"/>
    <property type="match status" value="1"/>
</dbReference>
<feature type="binding site" evidence="4">
    <location>
        <position position="313"/>
    </location>
    <ligand>
        <name>S-adenosyl-L-methionine</name>
        <dbReference type="ChEBI" id="CHEBI:59789"/>
    </ligand>
</feature>
<sequence length="430" mass="48596">MLSFPFSQRQVLANKSTTSHLLWRKNLSLSLGFKLLSCYRNCKHFGVCGGCSSPQMEYASSLKTKELALHNLFAPLIPSQNILPVIPCSPLLRGRNKMEFSFYQTVDGEKTLGFISPSKPKKGIPITECLMIDERAMDILNITRSWWTAHPDLSAYYPPLNKGSLCTITVRVGNISNDFMIILTTSGREEFAVPLNIIQEWQQSLLDSGLPITSIFWEEKLSARNSPTTFRTTHLYGAPFLKQQLSIDGRSSLFHIRPRSFFQPQSLQAEKIIQTIKEFIDPCGEETLLDLYCGAGIIGILLAPYVKKIIGVELVPDAVASAQENIQLNSVDMEVFLEDAKQFCKRNENLPSPDIVVIDPPRCGMQNRALKYLLRMAPKKIVYVSCNPLTQIQECSVLVEQGYQLRRMQPIDQFPHTNHLENIVLLERLS</sequence>
<evidence type="ECO:0000256" key="1">
    <source>
        <dbReference type="ARBA" id="ARBA00022603"/>
    </source>
</evidence>
<dbReference type="Gene3D" id="2.40.50.1070">
    <property type="match status" value="1"/>
</dbReference>
<dbReference type="Pfam" id="PF05958">
    <property type="entry name" value="tRNA_U5-meth_tr"/>
    <property type="match status" value="1"/>
</dbReference>
<reference evidence="6 7" key="1">
    <citation type="journal article" date="2011" name="J. Exp. Med.">
        <title>A live-attenuated chlamydial vaccine protects against trachoma in nonhuman primates.</title>
        <authorList>
            <person name="Kari L."/>
            <person name="Whitmire W.M."/>
            <person name="Olivares-Zavaleta N."/>
            <person name="Goheen M.M."/>
            <person name="Taylor L.D."/>
            <person name="Carlson J.H."/>
            <person name="Sturdevant G.L."/>
            <person name="Lu C."/>
            <person name="Bakios L.E."/>
            <person name="Randall L.B."/>
            <person name="Parnell M.J."/>
            <person name="Zhong G."/>
            <person name="Caldwell H.D."/>
        </authorList>
    </citation>
    <scope>NUCLEOTIDE SEQUENCE [LARGE SCALE GENOMIC DNA]</scope>
    <source>
        <strain evidence="6 7">A2497</strain>
    </source>
</reference>
<feature type="active site" evidence="5">
    <location>
        <position position="386"/>
    </location>
</feature>
<evidence type="ECO:0000256" key="2">
    <source>
        <dbReference type="ARBA" id="ARBA00022679"/>
    </source>
</evidence>
<dbReference type="Gene3D" id="3.40.50.150">
    <property type="entry name" value="Vaccinia Virus protein VP39"/>
    <property type="match status" value="1"/>
</dbReference>
<dbReference type="GO" id="GO:0070041">
    <property type="term" value="F:rRNA (uridine-C5-)-methyltransferase activity"/>
    <property type="evidence" value="ECO:0007669"/>
    <property type="project" value="TreeGrafter"/>
</dbReference>
<gene>
    <name evidence="6" type="ordered locus">CTO_0808</name>
</gene>
<dbReference type="InterPro" id="IPR030391">
    <property type="entry name" value="MeTrfase_TrmA_CS"/>
</dbReference>
<dbReference type="AlphaFoldDB" id="G4NNT9"/>
<dbReference type="PROSITE" id="PS01231">
    <property type="entry name" value="TRMA_2"/>
    <property type="match status" value="1"/>
</dbReference>
<evidence type="ECO:0000313" key="7">
    <source>
        <dbReference type="Proteomes" id="UP000009287"/>
    </source>
</evidence>
<protein>
    <submittedName>
        <fullName evidence="6">tRNA (Uracil-5-)-methyltransferase</fullName>
    </submittedName>
</protein>
<keyword evidence="1 4" id="KW-0489">Methyltransferase</keyword>
<keyword evidence="3 4" id="KW-0949">S-adenosyl-L-methionine</keyword>
<evidence type="ECO:0000313" key="6">
    <source>
        <dbReference type="EMBL" id="AEP35634.1"/>
    </source>
</evidence>
<evidence type="ECO:0000256" key="3">
    <source>
        <dbReference type="ARBA" id="ARBA00022691"/>
    </source>
</evidence>
<dbReference type="NCBIfam" id="TIGR00479">
    <property type="entry name" value="rumA"/>
    <property type="match status" value="1"/>
</dbReference>
<evidence type="ECO:0000256" key="4">
    <source>
        <dbReference type="PROSITE-ProRule" id="PRU01024"/>
    </source>
</evidence>
<evidence type="ECO:0000256" key="5">
    <source>
        <dbReference type="PROSITE-ProRule" id="PRU10015"/>
    </source>
</evidence>
<dbReference type="SUPFAM" id="SSF53335">
    <property type="entry name" value="S-adenosyl-L-methionine-dependent methyltransferases"/>
    <property type="match status" value="1"/>
</dbReference>
<comment type="similarity">
    <text evidence="4">Belongs to the class I-like SAM-binding methyltransferase superfamily. RNA M5U methyltransferase family.</text>
</comment>
<dbReference type="EMBL" id="CP002401">
    <property type="protein sequence ID" value="AEP35634.1"/>
    <property type="molecule type" value="Genomic_DNA"/>
</dbReference>
<feature type="binding site" evidence="4">
    <location>
        <position position="292"/>
    </location>
    <ligand>
        <name>S-adenosyl-L-methionine</name>
        <dbReference type="ChEBI" id="CHEBI:59789"/>
    </ligand>
</feature>
<dbReference type="PATRIC" id="fig|580047.4.peg.821"/>